<dbReference type="Gene3D" id="3.10.129.10">
    <property type="entry name" value="Hotdog Thioesterase"/>
    <property type="match status" value="1"/>
</dbReference>
<dbReference type="InterPro" id="IPR029069">
    <property type="entry name" value="HotDog_dom_sf"/>
</dbReference>
<dbReference type="InterPro" id="IPR002539">
    <property type="entry name" value="MaoC-like_dom"/>
</dbReference>
<dbReference type="PANTHER" id="PTHR42993">
    <property type="entry name" value="MAOC-LIKE DEHYDRATASE DOMAIN-CONTAINING PROTEIN"/>
    <property type="match status" value="1"/>
</dbReference>
<proteinExistence type="predicted"/>
<dbReference type="Proteomes" id="UP000324758">
    <property type="component" value="Unassembled WGS sequence"/>
</dbReference>
<name>A0A5D3KKG4_9BRAD</name>
<keyword evidence="3" id="KW-1185">Reference proteome</keyword>
<sequence>MSNLTLAGLNERVGQELGLSGWATIDQARIDTFAACTGDHQWIHVDVARAKRESPFRGPVAHGYLTLAMVAPLAMEIGIIPRDAAAGLNYGIDKVRFLAPVPAGARVRLRVVLAGLEPKDGGQVIMRTQNTLEVEGAEKPALVAETLSLLIPAAGARRQ</sequence>
<dbReference type="PANTHER" id="PTHR42993:SF1">
    <property type="entry name" value="MAOC-LIKE DEHYDRATASE DOMAIN-CONTAINING PROTEIN"/>
    <property type="match status" value="1"/>
</dbReference>
<evidence type="ECO:0000259" key="1">
    <source>
        <dbReference type="Pfam" id="PF01575"/>
    </source>
</evidence>
<accession>A0A5D3KKG4</accession>
<dbReference type="RefSeq" id="WP_148771612.1">
    <property type="nucleotide sequence ID" value="NZ_VSSS01000014.1"/>
</dbReference>
<dbReference type="SUPFAM" id="SSF54637">
    <property type="entry name" value="Thioesterase/thiol ester dehydrase-isomerase"/>
    <property type="match status" value="1"/>
</dbReference>
<gene>
    <name evidence="2" type="ORF">FXB40_07745</name>
</gene>
<feature type="domain" description="MaoC-like" evidence="1">
    <location>
        <begin position="12"/>
        <end position="130"/>
    </location>
</feature>
<dbReference type="EMBL" id="VSSS01000014">
    <property type="protein sequence ID" value="TYL97790.1"/>
    <property type="molecule type" value="Genomic_DNA"/>
</dbReference>
<evidence type="ECO:0000313" key="3">
    <source>
        <dbReference type="Proteomes" id="UP000324758"/>
    </source>
</evidence>
<dbReference type="InterPro" id="IPR039375">
    <property type="entry name" value="NodN-like"/>
</dbReference>
<reference evidence="2 3" key="1">
    <citation type="submission" date="2019-08" db="EMBL/GenBank/DDBJ databases">
        <title>Bradyrhizobium hipponensis sp. nov., a rhizobium isolated from a Lupinus angustifolius root nodule in Tunisia.</title>
        <authorList>
            <person name="Off K."/>
            <person name="Rejili M."/>
            <person name="Mars M."/>
            <person name="Brachmann A."/>
            <person name="Marin M."/>
        </authorList>
    </citation>
    <scope>NUCLEOTIDE SEQUENCE [LARGE SCALE GENOMIC DNA]</scope>
    <source>
        <strain evidence="2 3">CTAW71</strain>
    </source>
</reference>
<dbReference type="AlphaFoldDB" id="A0A5D3KKG4"/>
<dbReference type="Pfam" id="PF01575">
    <property type="entry name" value="MaoC_dehydratas"/>
    <property type="match status" value="1"/>
</dbReference>
<evidence type="ECO:0000313" key="2">
    <source>
        <dbReference type="EMBL" id="TYL97790.1"/>
    </source>
</evidence>
<protein>
    <submittedName>
        <fullName evidence="2">MaoC family dehydratase</fullName>
    </submittedName>
</protein>
<organism evidence="2 3">
    <name type="scientific">Bradyrhizobium rifense</name>
    <dbReference type="NCBI Taxonomy" id="515499"/>
    <lineage>
        <taxon>Bacteria</taxon>
        <taxon>Pseudomonadati</taxon>
        <taxon>Pseudomonadota</taxon>
        <taxon>Alphaproteobacteria</taxon>
        <taxon>Hyphomicrobiales</taxon>
        <taxon>Nitrobacteraceae</taxon>
        <taxon>Bradyrhizobium</taxon>
    </lineage>
</organism>
<dbReference type="CDD" id="cd03450">
    <property type="entry name" value="NodN"/>
    <property type="match status" value="1"/>
</dbReference>
<comment type="caution">
    <text evidence="2">The sequence shown here is derived from an EMBL/GenBank/DDBJ whole genome shotgun (WGS) entry which is preliminary data.</text>
</comment>
<dbReference type="OrthoDB" id="9801735at2"/>